<dbReference type="InterPro" id="IPR012337">
    <property type="entry name" value="RNaseH-like_sf"/>
</dbReference>
<dbReference type="Gene3D" id="3.30.420.10">
    <property type="entry name" value="Ribonuclease H-like superfamily/Ribonuclease H"/>
    <property type="match status" value="1"/>
</dbReference>
<sequence length="403" mass="46501">MVRNQLVDGLEVTTTKREDCDSCHLGKQTINNHPIRKGRECLPGQRFHSDICHVGVTSWNMCKYFLTIKDEASCYRRVYFLKTKDEIFEILETFFTEAERETGRKVISLRTDNGKEYINEKVAQVLLSRSIAHELSPPYVKQCNGMAERENRTLCDAARSMLFNTDLSKTDRHLLWTEAIATAVYLRNRISNRGNVNTTLHSEWYGTKPHVAHLKIFGAKAFVRIPDSMRRKLDPKARKTIFVGYDRYTDNVYRVYDVDKKVVERVADVKIEDVNIVDSTLFPLSIEEKEDDYDECIIQENCTRSTDSYDQYEDAEENSTVSVSQSPEVRKKLGRPPEAKSKSNPVAPSDRVLRDRTKKISYINAVKVSIDPISYEDAMSRDDAHNWKQALDNEMSSILQNET</sequence>
<dbReference type="Proteomes" id="UP001258017">
    <property type="component" value="Unassembled WGS sequence"/>
</dbReference>
<keyword evidence="4" id="KW-1185">Reference proteome</keyword>
<dbReference type="SUPFAM" id="SSF53098">
    <property type="entry name" value="Ribonuclease H-like"/>
    <property type="match status" value="1"/>
</dbReference>
<dbReference type="PANTHER" id="PTHR42648">
    <property type="entry name" value="TRANSPOSASE, PUTATIVE-RELATED"/>
    <property type="match status" value="1"/>
</dbReference>
<comment type="caution">
    <text evidence="3">The sequence shown here is derived from an EMBL/GenBank/DDBJ whole genome shotgun (WGS) entry which is preliminary data.</text>
</comment>
<reference evidence="3" key="1">
    <citation type="submission" date="2021-08" db="EMBL/GenBank/DDBJ databases">
        <authorList>
            <person name="Misof B."/>
            <person name="Oliver O."/>
            <person name="Podsiadlowski L."/>
            <person name="Donath A."/>
            <person name="Peters R."/>
            <person name="Mayer C."/>
            <person name="Rust J."/>
            <person name="Gunkel S."/>
            <person name="Lesny P."/>
            <person name="Martin S."/>
            <person name="Oeyen J.P."/>
            <person name="Petersen M."/>
            <person name="Panagiotis P."/>
            <person name="Wilbrandt J."/>
            <person name="Tanja T."/>
        </authorList>
    </citation>
    <scope>NUCLEOTIDE SEQUENCE</scope>
    <source>
        <strain evidence="3">GBR_01_08_01A</strain>
        <tissue evidence="3">Thorax + abdomen</tissue>
    </source>
</reference>
<feature type="compositionally biased region" description="Polar residues" evidence="1">
    <location>
        <begin position="318"/>
        <end position="327"/>
    </location>
</feature>
<dbReference type="GO" id="GO:0015074">
    <property type="term" value="P:DNA integration"/>
    <property type="evidence" value="ECO:0007669"/>
    <property type="project" value="InterPro"/>
</dbReference>
<dbReference type="AlphaFoldDB" id="A0AAD9RFH1"/>
<dbReference type="EMBL" id="JAIFRP010000159">
    <property type="protein sequence ID" value="KAK2578817.1"/>
    <property type="molecule type" value="Genomic_DNA"/>
</dbReference>
<proteinExistence type="predicted"/>
<dbReference type="Pfam" id="PF25597">
    <property type="entry name" value="SH3_retrovirus"/>
    <property type="match status" value="1"/>
</dbReference>
<dbReference type="GO" id="GO:0003676">
    <property type="term" value="F:nucleic acid binding"/>
    <property type="evidence" value="ECO:0007669"/>
    <property type="project" value="InterPro"/>
</dbReference>
<feature type="compositionally biased region" description="Basic and acidic residues" evidence="1">
    <location>
        <begin position="328"/>
        <end position="341"/>
    </location>
</feature>
<organism evidence="3 4">
    <name type="scientific">Odynerus spinipes</name>
    <dbReference type="NCBI Taxonomy" id="1348599"/>
    <lineage>
        <taxon>Eukaryota</taxon>
        <taxon>Metazoa</taxon>
        <taxon>Ecdysozoa</taxon>
        <taxon>Arthropoda</taxon>
        <taxon>Hexapoda</taxon>
        <taxon>Insecta</taxon>
        <taxon>Pterygota</taxon>
        <taxon>Neoptera</taxon>
        <taxon>Endopterygota</taxon>
        <taxon>Hymenoptera</taxon>
        <taxon>Apocrita</taxon>
        <taxon>Aculeata</taxon>
        <taxon>Vespoidea</taxon>
        <taxon>Vespidae</taxon>
        <taxon>Eumeninae</taxon>
        <taxon>Odynerus</taxon>
    </lineage>
</organism>
<dbReference type="InterPro" id="IPR001584">
    <property type="entry name" value="Integrase_cat-core"/>
</dbReference>
<evidence type="ECO:0000256" key="1">
    <source>
        <dbReference type="SAM" id="MobiDB-lite"/>
    </source>
</evidence>
<name>A0AAD9RFH1_9HYME</name>
<dbReference type="Pfam" id="PF00665">
    <property type="entry name" value="rve"/>
    <property type="match status" value="1"/>
</dbReference>
<feature type="region of interest" description="Disordered" evidence="1">
    <location>
        <begin position="316"/>
        <end position="353"/>
    </location>
</feature>
<reference evidence="3" key="2">
    <citation type="journal article" date="2023" name="Commun. Biol.">
        <title>Intrasexual cuticular hydrocarbon dimorphism in a wasp sheds light on hydrocarbon biosynthesis genes in Hymenoptera.</title>
        <authorList>
            <person name="Moris V.C."/>
            <person name="Podsiadlowski L."/>
            <person name="Martin S."/>
            <person name="Oeyen J.P."/>
            <person name="Donath A."/>
            <person name="Petersen M."/>
            <person name="Wilbrandt J."/>
            <person name="Misof B."/>
            <person name="Liedtke D."/>
            <person name="Thamm M."/>
            <person name="Scheiner R."/>
            <person name="Schmitt T."/>
            <person name="Niehuis O."/>
        </authorList>
    </citation>
    <scope>NUCLEOTIDE SEQUENCE</scope>
    <source>
        <strain evidence="3">GBR_01_08_01A</strain>
    </source>
</reference>
<evidence type="ECO:0000313" key="3">
    <source>
        <dbReference type="EMBL" id="KAK2578817.1"/>
    </source>
</evidence>
<dbReference type="InterPro" id="IPR036397">
    <property type="entry name" value="RNaseH_sf"/>
</dbReference>
<dbReference type="PROSITE" id="PS50994">
    <property type="entry name" value="INTEGRASE"/>
    <property type="match status" value="1"/>
</dbReference>
<dbReference type="InterPro" id="IPR057670">
    <property type="entry name" value="SH3_retrovirus"/>
</dbReference>
<accession>A0AAD9RFH1</accession>
<dbReference type="InterPro" id="IPR039537">
    <property type="entry name" value="Retrotran_Ty1/copia-like"/>
</dbReference>
<feature type="domain" description="Integrase catalytic" evidence="2">
    <location>
        <begin position="39"/>
        <end position="209"/>
    </location>
</feature>
<dbReference type="PANTHER" id="PTHR42648:SF24">
    <property type="entry name" value="INTEGRASE CATALYTIC DOMAIN-CONTAINING PROTEIN"/>
    <property type="match status" value="1"/>
</dbReference>
<evidence type="ECO:0000259" key="2">
    <source>
        <dbReference type="PROSITE" id="PS50994"/>
    </source>
</evidence>
<evidence type="ECO:0000313" key="4">
    <source>
        <dbReference type="Proteomes" id="UP001258017"/>
    </source>
</evidence>
<gene>
    <name evidence="3" type="ORF">KPH14_011851</name>
</gene>
<protein>
    <recommendedName>
        <fullName evidence="2">Integrase catalytic domain-containing protein</fullName>
    </recommendedName>
</protein>